<evidence type="ECO:0000313" key="3">
    <source>
        <dbReference type="Proteomes" id="UP000315010"/>
    </source>
</evidence>
<keyword evidence="1" id="KW-1133">Transmembrane helix</keyword>
<reference evidence="2 3" key="1">
    <citation type="submission" date="2019-02" db="EMBL/GenBank/DDBJ databases">
        <title>Deep-cultivation of Planctomycetes and their phenomic and genomic characterization uncovers novel biology.</title>
        <authorList>
            <person name="Wiegand S."/>
            <person name="Jogler M."/>
            <person name="Boedeker C."/>
            <person name="Pinto D."/>
            <person name="Vollmers J."/>
            <person name="Rivas-Marin E."/>
            <person name="Kohn T."/>
            <person name="Peeters S.H."/>
            <person name="Heuer A."/>
            <person name="Rast P."/>
            <person name="Oberbeckmann S."/>
            <person name="Bunk B."/>
            <person name="Jeske O."/>
            <person name="Meyerdierks A."/>
            <person name="Storesund J.E."/>
            <person name="Kallscheuer N."/>
            <person name="Luecker S."/>
            <person name="Lage O.M."/>
            <person name="Pohl T."/>
            <person name="Merkel B.J."/>
            <person name="Hornburger P."/>
            <person name="Mueller R.-W."/>
            <person name="Bruemmer F."/>
            <person name="Labrenz M."/>
            <person name="Spormann A.M."/>
            <person name="Op Den Camp H."/>
            <person name="Overmann J."/>
            <person name="Amann R."/>
            <person name="Jetten M.S.M."/>
            <person name="Mascher T."/>
            <person name="Medema M.H."/>
            <person name="Devos D.P."/>
            <person name="Kaster A.-K."/>
            <person name="Ovreas L."/>
            <person name="Rohde M."/>
            <person name="Galperin M.Y."/>
            <person name="Jogler C."/>
        </authorList>
    </citation>
    <scope>NUCLEOTIDE SEQUENCE [LARGE SCALE GENOMIC DNA]</scope>
    <source>
        <strain evidence="2 3">CA13</strain>
    </source>
</reference>
<gene>
    <name evidence="2" type="ORF">CA13_00350</name>
</gene>
<evidence type="ECO:0000256" key="1">
    <source>
        <dbReference type="SAM" id="Phobius"/>
    </source>
</evidence>
<accession>A0A5C5YUD9</accession>
<dbReference type="Proteomes" id="UP000315010">
    <property type="component" value="Unassembled WGS sequence"/>
</dbReference>
<sequence length="162" mass="18051">MQRRTGGPFSRLLASLSPVPADAYRYPTELLHQITMEAVATILFLIVFAAVFTGSIAWGVKEFQSRDAGSGWLLLLWLFGPVTLFAWFAFRPKRLVDRTPDDFSNADDQIAAAARLESLGDLKAAQHLLTNAAARWPEHDTYITNMMNEIDRKLVLQGADPS</sequence>
<dbReference type="EMBL" id="SJPJ01000001">
    <property type="protein sequence ID" value="TWT78639.1"/>
    <property type="molecule type" value="Genomic_DNA"/>
</dbReference>
<keyword evidence="3" id="KW-1185">Reference proteome</keyword>
<protein>
    <submittedName>
        <fullName evidence="2">Uncharacterized protein</fullName>
    </submittedName>
</protein>
<comment type="caution">
    <text evidence="2">The sequence shown here is derived from an EMBL/GenBank/DDBJ whole genome shotgun (WGS) entry which is preliminary data.</text>
</comment>
<name>A0A5C5YUD9_9BACT</name>
<keyword evidence="1" id="KW-0812">Transmembrane</keyword>
<dbReference type="AlphaFoldDB" id="A0A5C5YUD9"/>
<feature type="transmembrane region" description="Helical" evidence="1">
    <location>
        <begin position="72"/>
        <end position="90"/>
    </location>
</feature>
<dbReference type="OrthoDB" id="289998at2"/>
<organism evidence="2 3">
    <name type="scientific">Novipirellula herctigrandis</name>
    <dbReference type="NCBI Taxonomy" id="2527986"/>
    <lineage>
        <taxon>Bacteria</taxon>
        <taxon>Pseudomonadati</taxon>
        <taxon>Planctomycetota</taxon>
        <taxon>Planctomycetia</taxon>
        <taxon>Pirellulales</taxon>
        <taxon>Pirellulaceae</taxon>
        <taxon>Novipirellula</taxon>
    </lineage>
</organism>
<feature type="transmembrane region" description="Helical" evidence="1">
    <location>
        <begin position="39"/>
        <end position="60"/>
    </location>
</feature>
<evidence type="ECO:0000313" key="2">
    <source>
        <dbReference type="EMBL" id="TWT78639.1"/>
    </source>
</evidence>
<proteinExistence type="predicted"/>
<dbReference type="RefSeq" id="WP_146393665.1">
    <property type="nucleotide sequence ID" value="NZ_SJPJ01000001.1"/>
</dbReference>
<keyword evidence="1" id="KW-0472">Membrane</keyword>